<reference evidence="11" key="1">
    <citation type="journal article" date="2019" name="Int. J. Syst. Evol. Microbiol.">
        <title>The Global Catalogue of Microorganisms (GCM) 10K type strain sequencing project: providing services to taxonomists for standard genome sequencing and annotation.</title>
        <authorList>
            <consortium name="The Broad Institute Genomics Platform"/>
            <consortium name="The Broad Institute Genome Sequencing Center for Infectious Disease"/>
            <person name="Wu L."/>
            <person name="Ma J."/>
        </authorList>
    </citation>
    <scope>NUCLEOTIDE SEQUENCE [LARGE SCALE GENOMIC DNA]</scope>
    <source>
        <strain evidence="11">PCU 280</strain>
    </source>
</reference>
<evidence type="ECO:0000259" key="9">
    <source>
        <dbReference type="Pfam" id="PF08532"/>
    </source>
</evidence>
<evidence type="ECO:0000256" key="7">
    <source>
        <dbReference type="ARBA" id="ARBA00023295"/>
    </source>
</evidence>
<keyword evidence="4" id="KW-0479">Metal-binding</keyword>
<dbReference type="InterPro" id="IPR013738">
    <property type="entry name" value="Beta_galactosidase_Trimer"/>
</dbReference>
<dbReference type="Pfam" id="PF08532">
    <property type="entry name" value="Glyco_hydro_42M"/>
    <property type="match status" value="1"/>
</dbReference>
<dbReference type="Gene3D" id="3.40.50.880">
    <property type="match status" value="1"/>
</dbReference>
<dbReference type="RefSeq" id="WP_379236830.1">
    <property type="nucleotide sequence ID" value="NZ_JBHSTE010000006.1"/>
</dbReference>
<name>A0ABW1V9C7_9BACL</name>
<keyword evidence="11" id="KW-1185">Reference proteome</keyword>
<evidence type="ECO:0000256" key="5">
    <source>
        <dbReference type="ARBA" id="ARBA00022801"/>
    </source>
</evidence>
<dbReference type="InterPro" id="IPR013529">
    <property type="entry name" value="Glyco_hydro_42_N"/>
</dbReference>
<dbReference type="EC" id="3.2.1.23" evidence="3"/>
<evidence type="ECO:0000256" key="4">
    <source>
        <dbReference type="ARBA" id="ARBA00022723"/>
    </source>
</evidence>
<dbReference type="InterPro" id="IPR003476">
    <property type="entry name" value="Glyco_hydro_42"/>
</dbReference>
<comment type="similarity">
    <text evidence="2">Belongs to the glycosyl hydrolase 42 family.</text>
</comment>
<dbReference type="PANTHER" id="PTHR36447:SF2">
    <property type="entry name" value="BETA-GALACTOSIDASE YESZ"/>
    <property type="match status" value="1"/>
</dbReference>
<organism evidence="10 11">
    <name type="scientific">Paenibacillus septentrionalis</name>
    <dbReference type="NCBI Taxonomy" id="429342"/>
    <lineage>
        <taxon>Bacteria</taxon>
        <taxon>Bacillati</taxon>
        <taxon>Bacillota</taxon>
        <taxon>Bacilli</taxon>
        <taxon>Bacillales</taxon>
        <taxon>Paenibacillaceae</taxon>
        <taxon>Paenibacillus</taxon>
    </lineage>
</organism>
<evidence type="ECO:0000256" key="1">
    <source>
        <dbReference type="ARBA" id="ARBA00001412"/>
    </source>
</evidence>
<gene>
    <name evidence="10" type="ORF">ACFP56_17200</name>
</gene>
<dbReference type="SUPFAM" id="SSF52317">
    <property type="entry name" value="Class I glutamine amidotransferase-like"/>
    <property type="match status" value="1"/>
</dbReference>
<dbReference type="InterPro" id="IPR017853">
    <property type="entry name" value="GH"/>
</dbReference>
<evidence type="ECO:0000313" key="11">
    <source>
        <dbReference type="Proteomes" id="UP001596233"/>
    </source>
</evidence>
<evidence type="ECO:0000259" key="8">
    <source>
        <dbReference type="Pfam" id="PF02449"/>
    </source>
</evidence>
<feature type="domain" description="Glycoside hydrolase family 42 N-terminal" evidence="8">
    <location>
        <begin position="17"/>
        <end position="362"/>
    </location>
</feature>
<keyword evidence="6" id="KW-0862">Zinc</keyword>
<proteinExistence type="inferred from homology"/>
<dbReference type="CDD" id="cd03143">
    <property type="entry name" value="A4_beta-galactosidase_middle_domain"/>
    <property type="match status" value="1"/>
</dbReference>
<dbReference type="PANTHER" id="PTHR36447">
    <property type="entry name" value="BETA-GALACTOSIDASE GANA"/>
    <property type="match status" value="1"/>
</dbReference>
<evidence type="ECO:0000256" key="2">
    <source>
        <dbReference type="ARBA" id="ARBA00005940"/>
    </source>
</evidence>
<evidence type="ECO:0000256" key="6">
    <source>
        <dbReference type="ARBA" id="ARBA00022833"/>
    </source>
</evidence>
<keyword evidence="7" id="KW-0326">Glycosidase</keyword>
<dbReference type="Gene3D" id="3.20.20.80">
    <property type="entry name" value="Glycosidases"/>
    <property type="match status" value="1"/>
</dbReference>
<comment type="caution">
    <text evidence="10">The sequence shown here is derived from an EMBL/GenBank/DDBJ whole genome shotgun (WGS) entry which is preliminary data.</text>
</comment>
<feature type="domain" description="Beta-galactosidase trimerisation" evidence="9">
    <location>
        <begin position="437"/>
        <end position="618"/>
    </location>
</feature>
<sequence>MTQIPYGSVYFRKSNPPKADWERDYIVASEDGMNAFRHWFLWGAIETSKGEYDWSDYDIQLELAAQQGMRTVIAEMITSVPEWLAAEEPDLAYTLSDGSKLKTRMGVSTATGGFGNGSSGVICLDHPKAKQYAASFLTELVLRYKDHPSLIGYDVWNECNYSPSVCYCHYTKEKFREWLLKKYGDLMTLNQAWRRYSYTSWEQVEPPVALAPYPEHEDWLQFRKENFYEQMRWRIELIRSLDPKGLIIAHGIAGSISHMALMGADDWAAAAEVDVYGFTWVASRKGNEPWKLWHAVDLTRSAANGKEFWHAETQGGPLWLQPQVIGRKKEDGRVASPEDIRVWQLTSFAGGARGIFFPRWRPLLDGPLFGAFGPYAMNGARTERSEMASTIAKWANAKEQRPLWEAKPLKGDIGLLILPEAQIFDHLLHSDGHQPLYSQAMWGAYQGFFDNHIQADWIRMDQVDQYKVIYLAYPLRMDQANVERLIAWIEQGGTLIAEGCPAYFGNLGRAGTVQPNYGLDEVFGAQECDVEFTPDLFDELTFGWNGNRIYGGGYRQAYSPLHGKVTGRYPDGKPAVIENAHKKGRTFLVGSLPSEAYFRNKAHGNRMFFAELAAWAGVEPAVRIPDDVEGLHGRVHRSPNGDLMLWLINYSLNELETTIQLAAAFGDYRLDTVFWGDENGIRKRGNQLSVKLPSKDALIVHCIKQEQ</sequence>
<comment type="catalytic activity">
    <reaction evidence="1">
        <text>Hydrolysis of terminal non-reducing beta-D-galactose residues in beta-D-galactosides.</text>
        <dbReference type="EC" id="3.2.1.23"/>
    </reaction>
</comment>
<keyword evidence="5" id="KW-0378">Hydrolase</keyword>
<dbReference type="InterPro" id="IPR029062">
    <property type="entry name" value="Class_I_gatase-like"/>
</dbReference>
<dbReference type="Pfam" id="PF02449">
    <property type="entry name" value="Glyco_hydro_42"/>
    <property type="match status" value="1"/>
</dbReference>
<evidence type="ECO:0000256" key="3">
    <source>
        <dbReference type="ARBA" id="ARBA00012756"/>
    </source>
</evidence>
<accession>A0ABW1V9C7</accession>
<dbReference type="EMBL" id="JBHSTE010000006">
    <property type="protein sequence ID" value="MFC6334367.1"/>
    <property type="molecule type" value="Genomic_DNA"/>
</dbReference>
<protein>
    <recommendedName>
        <fullName evidence="3">beta-galactosidase</fullName>
        <ecNumber evidence="3">3.2.1.23</ecNumber>
    </recommendedName>
</protein>
<evidence type="ECO:0000313" key="10">
    <source>
        <dbReference type="EMBL" id="MFC6334367.1"/>
    </source>
</evidence>
<dbReference type="SUPFAM" id="SSF51445">
    <property type="entry name" value="(Trans)glycosidases"/>
    <property type="match status" value="1"/>
</dbReference>
<dbReference type="Proteomes" id="UP001596233">
    <property type="component" value="Unassembled WGS sequence"/>
</dbReference>